<evidence type="ECO:0000313" key="3">
    <source>
        <dbReference type="Proteomes" id="UP001181693"/>
    </source>
</evidence>
<dbReference type="SMART" id="SM00220">
    <property type="entry name" value="S_TKc"/>
    <property type="match status" value="1"/>
</dbReference>
<dbReference type="Proteomes" id="UP001181693">
    <property type="component" value="Unassembled WGS sequence"/>
</dbReference>
<dbReference type="PANTHER" id="PTHR24359">
    <property type="entry name" value="SERINE/THREONINE-PROTEIN KINASE SBK1"/>
    <property type="match status" value="1"/>
</dbReference>
<evidence type="ECO:0000313" key="2">
    <source>
        <dbReference type="EMBL" id="DBA23827.1"/>
    </source>
</evidence>
<dbReference type="InterPro" id="IPR011009">
    <property type="entry name" value="Kinase-like_dom_sf"/>
</dbReference>
<dbReference type="InterPro" id="IPR000719">
    <property type="entry name" value="Prot_kinase_dom"/>
</dbReference>
<dbReference type="InterPro" id="IPR008271">
    <property type="entry name" value="Ser/Thr_kinase_AS"/>
</dbReference>
<sequence length="275" mass="31434">MASVAHNVERLHDRLSSLSSNRLLDINLETFVHIIMELGEDQRMAIKLMDRKKTSKRRFLQEFCVSSFLLSHPNIIGRFGITFRTQKYFGFAQEVAPIGDLSKVGMSEDLGKRCAPQIASALDFMHSQGIVHRDIKLDNILLMDHECHVIKLADFGLARLQGTDAPLMSWFIPYTAPELCSLKAGEQLLLHPSVDVWSFGVLLYTALTGSFPWKEAEDSDQMYRDFAWWQMIKDLTSAPGKWRKFSIEARRMFWEILDPARGNESLSGSPVIWLL</sequence>
<dbReference type="EMBL" id="DYDO01000006">
    <property type="protein sequence ID" value="DBA23827.1"/>
    <property type="molecule type" value="Genomic_DNA"/>
</dbReference>
<accession>A0AAV3AM42</accession>
<dbReference type="GO" id="GO:0005524">
    <property type="term" value="F:ATP binding"/>
    <property type="evidence" value="ECO:0007669"/>
    <property type="project" value="InterPro"/>
</dbReference>
<protein>
    <recommendedName>
        <fullName evidence="1">Protein kinase domain-containing protein</fullName>
    </recommendedName>
</protein>
<gene>
    <name evidence="2" type="ORF">GDO54_014705</name>
</gene>
<proteinExistence type="predicted"/>
<dbReference type="PROSITE" id="PS00108">
    <property type="entry name" value="PROTEIN_KINASE_ST"/>
    <property type="match status" value="1"/>
</dbReference>
<dbReference type="PROSITE" id="PS50011">
    <property type="entry name" value="PROTEIN_KINASE_DOM"/>
    <property type="match status" value="1"/>
</dbReference>
<dbReference type="PANTHER" id="PTHR24359:SF39">
    <property type="entry name" value="PROTEIN KINASE DOMAIN-CONTAINING PROTEIN"/>
    <property type="match status" value="1"/>
</dbReference>
<comment type="caution">
    <text evidence="2">The sequence shown here is derived from an EMBL/GenBank/DDBJ whole genome shotgun (WGS) entry which is preliminary data.</text>
</comment>
<evidence type="ECO:0000259" key="1">
    <source>
        <dbReference type="PROSITE" id="PS50011"/>
    </source>
</evidence>
<dbReference type="SUPFAM" id="SSF56112">
    <property type="entry name" value="Protein kinase-like (PK-like)"/>
    <property type="match status" value="1"/>
</dbReference>
<dbReference type="GO" id="GO:0004674">
    <property type="term" value="F:protein serine/threonine kinase activity"/>
    <property type="evidence" value="ECO:0007669"/>
    <property type="project" value="TreeGrafter"/>
</dbReference>
<name>A0AAV3AM42_PYXAD</name>
<feature type="domain" description="Protein kinase" evidence="1">
    <location>
        <begin position="1"/>
        <end position="266"/>
    </location>
</feature>
<dbReference type="AlphaFoldDB" id="A0AAV3AM42"/>
<keyword evidence="3" id="KW-1185">Reference proteome</keyword>
<reference evidence="2" key="1">
    <citation type="thesis" date="2020" institute="ProQuest LLC" country="789 East Eisenhower Parkway, Ann Arbor, MI, USA">
        <title>Comparative Genomics and Chromosome Evolution.</title>
        <authorList>
            <person name="Mudd A.B."/>
        </authorList>
    </citation>
    <scope>NUCLEOTIDE SEQUENCE</scope>
    <source>
        <strain evidence="2">1538</strain>
        <tissue evidence="2">Blood</tissue>
    </source>
</reference>
<dbReference type="Gene3D" id="1.10.510.10">
    <property type="entry name" value="Transferase(Phosphotransferase) domain 1"/>
    <property type="match status" value="1"/>
</dbReference>
<organism evidence="2 3">
    <name type="scientific">Pyxicephalus adspersus</name>
    <name type="common">African bullfrog</name>
    <dbReference type="NCBI Taxonomy" id="30357"/>
    <lineage>
        <taxon>Eukaryota</taxon>
        <taxon>Metazoa</taxon>
        <taxon>Chordata</taxon>
        <taxon>Craniata</taxon>
        <taxon>Vertebrata</taxon>
        <taxon>Euteleostomi</taxon>
        <taxon>Amphibia</taxon>
        <taxon>Batrachia</taxon>
        <taxon>Anura</taxon>
        <taxon>Neobatrachia</taxon>
        <taxon>Ranoidea</taxon>
        <taxon>Pyxicephalidae</taxon>
        <taxon>Pyxicephalinae</taxon>
        <taxon>Pyxicephalus</taxon>
    </lineage>
</organism>
<dbReference type="Pfam" id="PF00069">
    <property type="entry name" value="Pkinase"/>
    <property type="match status" value="1"/>
</dbReference>